<evidence type="ECO:0000313" key="3">
    <source>
        <dbReference type="Proteomes" id="UP000000377"/>
    </source>
</evidence>
<name>D7CBT0_STRBB</name>
<dbReference type="PATRIC" id="fig|749414.3.peg.1337"/>
<dbReference type="PANTHER" id="PTHR46017">
    <property type="entry name" value="ALPHA-MANNOSIDASE 2C1"/>
    <property type="match status" value="1"/>
</dbReference>
<dbReference type="CAZy" id="GH38">
    <property type="family name" value="Glycoside Hydrolase Family 38"/>
</dbReference>
<proteinExistence type="predicted"/>
<gene>
    <name evidence="2" type="ordered locus">SBI_01304</name>
</gene>
<dbReference type="HOGENOM" id="CLU_1618092_0_0_11"/>
<dbReference type="GO" id="GO:0009313">
    <property type="term" value="P:oligosaccharide catabolic process"/>
    <property type="evidence" value="ECO:0007669"/>
    <property type="project" value="TreeGrafter"/>
</dbReference>
<dbReference type="STRING" id="749414.SBI_01304"/>
<evidence type="ECO:0000259" key="1">
    <source>
        <dbReference type="Pfam" id="PF17677"/>
    </source>
</evidence>
<protein>
    <submittedName>
        <fullName evidence="2">Alpha-mannosidase</fullName>
    </submittedName>
</protein>
<dbReference type="eggNOG" id="COG0383">
    <property type="taxonomic scope" value="Bacteria"/>
</dbReference>
<keyword evidence="3" id="KW-1185">Reference proteome</keyword>
<dbReference type="GO" id="GO:0030246">
    <property type="term" value="F:carbohydrate binding"/>
    <property type="evidence" value="ECO:0007669"/>
    <property type="project" value="InterPro"/>
</dbReference>
<dbReference type="Proteomes" id="UP000000377">
    <property type="component" value="Chromosome"/>
</dbReference>
<organism evidence="2 3">
    <name type="scientific">Streptomyces bingchenggensis (strain BCW-1)</name>
    <dbReference type="NCBI Taxonomy" id="749414"/>
    <lineage>
        <taxon>Bacteria</taxon>
        <taxon>Bacillati</taxon>
        <taxon>Actinomycetota</taxon>
        <taxon>Actinomycetes</taxon>
        <taxon>Kitasatosporales</taxon>
        <taxon>Streptomycetaceae</taxon>
        <taxon>Streptomyces</taxon>
    </lineage>
</organism>
<feature type="domain" description="Glycosyl hydrolases family 38 C-terminal" evidence="1">
    <location>
        <begin position="100"/>
        <end position="175"/>
    </location>
</feature>
<dbReference type="SUPFAM" id="SSF74650">
    <property type="entry name" value="Galactose mutarotase-like"/>
    <property type="match status" value="1"/>
</dbReference>
<dbReference type="GO" id="GO:0004559">
    <property type="term" value="F:alpha-mannosidase activity"/>
    <property type="evidence" value="ECO:0007669"/>
    <property type="project" value="TreeGrafter"/>
</dbReference>
<dbReference type="InterPro" id="IPR011013">
    <property type="entry name" value="Gal_mutarotase_sf_dom"/>
</dbReference>
<accession>D7CBT0</accession>
<sequence length="186" mass="20041">MAEHGFGVGLANATTYGHDVTRHTRPSGGTATVLRASLLRAPSFPDPDTDRGEHTFDHLLVLGDIGQVIEAGYALNLPPRVRLGEHPVPPLVKLTGDGAVIETVKLADDRGGDVIVRIYESRGGRADVELRTADGLGDPVEVDLLERPRTEGGAITPVDRSRFRLRLRPFQIVTIRLTPSDDGDPS</sequence>
<reference evidence="2 3" key="1">
    <citation type="journal article" date="2010" name="J. Bacteriol.">
        <title>Genome sequence of the milbemycin-producing bacterium Streptomyces bingchenggensis.</title>
        <authorList>
            <person name="Wang X.J."/>
            <person name="Yan Y.J."/>
            <person name="Zhang B."/>
            <person name="An J."/>
            <person name="Wang J.J."/>
            <person name="Tian J."/>
            <person name="Jiang L."/>
            <person name="Chen Y.H."/>
            <person name="Huang S.X."/>
            <person name="Yin M."/>
            <person name="Zhang J."/>
            <person name="Gao A.L."/>
            <person name="Liu C.X."/>
            <person name="Zhu Z.X."/>
            <person name="Xiang W.S."/>
        </authorList>
    </citation>
    <scope>NUCLEOTIDE SEQUENCE [LARGE SCALE GENOMIC DNA]</scope>
    <source>
        <strain evidence="2 3">BCW-1</strain>
    </source>
</reference>
<dbReference type="PANTHER" id="PTHR46017:SF1">
    <property type="entry name" value="ALPHA-MANNOSIDASE 2C1"/>
    <property type="match status" value="1"/>
</dbReference>
<dbReference type="InterPro" id="IPR041147">
    <property type="entry name" value="GH38_C"/>
</dbReference>
<dbReference type="Gene3D" id="2.70.98.30">
    <property type="entry name" value="Golgi alpha-mannosidase II, domain 4"/>
    <property type="match status" value="1"/>
</dbReference>
<dbReference type="KEGG" id="sbh:SBI_01304"/>
<dbReference type="AlphaFoldDB" id="D7CBT0"/>
<dbReference type="EMBL" id="CP002047">
    <property type="protein sequence ID" value="ADI04425.1"/>
    <property type="molecule type" value="Genomic_DNA"/>
</dbReference>
<evidence type="ECO:0000313" key="2">
    <source>
        <dbReference type="EMBL" id="ADI04425.1"/>
    </source>
</evidence>
<dbReference type="Pfam" id="PF17677">
    <property type="entry name" value="Glyco_hydro38C2"/>
    <property type="match status" value="1"/>
</dbReference>